<dbReference type="Proteomes" id="UP000290106">
    <property type="component" value="Unassembled WGS sequence"/>
</dbReference>
<reference evidence="2 3" key="1">
    <citation type="submission" date="2019-01" db="EMBL/GenBank/DDBJ databases">
        <title>Blautia sp. nov. KGMB01111 isolated human feces.</title>
        <authorList>
            <person name="Park J.-E."/>
            <person name="Kim J.-S."/>
            <person name="Park S.-H."/>
        </authorList>
    </citation>
    <scope>NUCLEOTIDE SEQUENCE [LARGE SCALE GENOMIC DNA]</scope>
    <source>
        <strain evidence="2 3">KGMB01111</strain>
    </source>
</reference>
<gene>
    <name evidence="2" type="ORF">ETP43_00270</name>
</gene>
<feature type="domain" description="Carboxylesterase type B" evidence="1">
    <location>
        <begin position="24"/>
        <end position="178"/>
    </location>
</feature>
<keyword evidence="3" id="KW-1185">Reference proteome</keyword>
<dbReference type="OrthoDB" id="9775851at2"/>
<accession>A0A4Q1REC2</accession>
<evidence type="ECO:0000313" key="3">
    <source>
        <dbReference type="Proteomes" id="UP000290106"/>
    </source>
</evidence>
<proteinExistence type="predicted"/>
<evidence type="ECO:0000313" key="2">
    <source>
        <dbReference type="EMBL" id="RXS73838.1"/>
    </source>
</evidence>
<dbReference type="InterPro" id="IPR029058">
    <property type="entry name" value="AB_hydrolase_fold"/>
</dbReference>
<dbReference type="Gene3D" id="3.40.50.1820">
    <property type="entry name" value="alpha/beta hydrolase"/>
    <property type="match status" value="1"/>
</dbReference>
<comment type="caution">
    <text evidence="2">The sequence shown here is derived from an EMBL/GenBank/DDBJ whole genome shotgun (WGS) entry which is preliminary data.</text>
</comment>
<dbReference type="RefSeq" id="WP_129256715.1">
    <property type="nucleotide sequence ID" value="NZ_SDKC01000001.1"/>
</dbReference>
<organism evidence="2 3">
    <name type="scientific">Blautia faecicola</name>
    <dbReference type="NCBI Taxonomy" id="2509240"/>
    <lineage>
        <taxon>Bacteria</taxon>
        <taxon>Bacillati</taxon>
        <taxon>Bacillota</taxon>
        <taxon>Clostridia</taxon>
        <taxon>Lachnospirales</taxon>
        <taxon>Lachnospiraceae</taxon>
        <taxon>Blautia</taxon>
    </lineage>
</organism>
<dbReference type="InterPro" id="IPR002018">
    <property type="entry name" value="CarbesteraseB"/>
</dbReference>
<dbReference type="EMBL" id="SDKC01000001">
    <property type="protein sequence ID" value="RXS73838.1"/>
    <property type="molecule type" value="Genomic_DNA"/>
</dbReference>
<name>A0A4Q1REC2_9FIRM</name>
<dbReference type="SUPFAM" id="SSF53474">
    <property type="entry name" value="alpha/beta-Hydrolases"/>
    <property type="match status" value="1"/>
</dbReference>
<protein>
    <recommendedName>
        <fullName evidence="1">Carboxylesterase type B domain-containing protein</fullName>
    </recommendedName>
</protein>
<evidence type="ECO:0000259" key="1">
    <source>
        <dbReference type="Pfam" id="PF00135"/>
    </source>
</evidence>
<sequence length="203" mass="23108">MLFQKSKKQRGYLVSRSLFCYIISDSELRATVEKVYGDHTDDVITAFTKAYPEKNVLELLSIDRAMREASVRVAKLFAQGSGKAYLYNFIFEFPFHHGKTAWRCADIPFFFGNTELVESCGIPEVAEKLEDEIFGALLHFARTGEPGTEILPWPAVTPEDVPTITFDRESRVRHNYDDEVSAEINKVLPPFSFADMTGEDIQH</sequence>
<dbReference type="AlphaFoldDB" id="A0A4Q1REC2"/>
<dbReference type="Pfam" id="PF00135">
    <property type="entry name" value="COesterase"/>
    <property type="match status" value="1"/>
</dbReference>